<protein>
    <recommendedName>
        <fullName evidence="3">BioF2-like acetyltransferase domain-containing protein</fullName>
    </recommendedName>
</protein>
<dbReference type="AlphaFoldDB" id="A0A5C7FK93"/>
<name>A0A5C7FK93_9BACT</name>
<keyword evidence="2" id="KW-1185">Reference proteome</keyword>
<dbReference type="InterPro" id="IPR016181">
    <property type="entry name" value="Acyl_CoA_acyltransferase"/>
</dbReference>
<comment type="caution">
    <text evidence="1">The sequence shown here is derived from an EMBL/GenBank/DDBJ whole genome shotgun (WGS) entry which is preliminary data.</text>
</comment>
<organism evidence="1 2">
    <name type="scientific">Neolewinella aurantiaca</name>
    <dbReference type="NCBI Taxonomy" id="2602767"/>
    <lineage>
        <taxon>Bacteria</taxon>
        <taxon>Pseudomonadati</taxon>
        <taxon>Bacteroidota</taxon>
        <taxon>Saprospiria</taxon>
        <taxon>Saprospirales</taxon>
        <taxon>Lewinellaceae</taxon>
        <taxon>Neolewinella</taxon>
    </lineage>
</organism>
<sequence length="425" mass="47542">MPLICSTRTAQAGELLSVRGLEHWKLRRFPTGAALRAAWPETFRPDDFWVSKEVLSFLTDNPQGLETEAVLLEDSRNFRRVLLTTQTFSFSAAGQVKDGVKGQTSGWDLRRRMLAPFSFRVLSIGQFLTSGNFSTDGLAQLPTSEASKLLPAVAETLMRLRPGYAAAVFKDLYPSDHPVVETLQTNGHFLMPSDPVMRIDIAADWQTFEDYLAALTSKYRVRYRRARSKLEGITSRPLSAAEVNRNSDRFQELYYAVSGDADFNAASLRPNYFSWLASLKSCKSSFQTVKSSVGSSSNCAEVETATCFTGYFDQSNELIGFTSAVPNGDVLHAHFLGLVDEYKYSHHLYHNMLFDLLEQAIGGGFRALDYGRTALEIKSSVGARATNFAVLAKARYNWLNRLIPLFTPAVYAAPKWVERNPFRGR</sequence>
<dbReference type="Proteomes" id="UP000321907">
    <property type="component" value="Unassembled WGS sequence"/>
</dbReference>
<gene>
    <name evidence="1" type="ORF">FUA23_19175</name>
</gene>
<dbReference type="SUPFAM" id="SSF55729">
    <property type="entry name" value="Acyl-CoA N-acyltransferases (Nat)"/>
    <property type="match status" value="1"/>
</dbReference>
<evidence type="ECO:0008006" key="3">
    <source>
        <dbReference type="Google" id="ProtNLM"/>
    </source>
</evidence>
<proteinExistence type="predicted"/>
<evidence type="ECO:0000313" key="1">
    <source>
        <dbReference type="EMBL" id="TXF86704.1"/>
    </source>
</evidence>
<reference evidence="1 2" key="1">
    <citation type="submission" date="2019-08" db="EMBL/GenBank/DDBJ databases">
        <title>Lewinella sp. strain SSH13 Genome sequencing and assembly.</title>
        <authorList>
            <person name="Kim I."/>
        </authorList>
    </citation>
    <scope>NUCLEOTIDE SEQUENCE [LARGE SCALE GENOMIC DNA]</scope>
    <source>
        <strain evidence="1 2">SSH13</strain>
    </source>
</reference>
<dbReference type="EMBL" id="VOXD01000038">
    <property type="protein sequence ID" value="TXF86704.1"/>
    <property type="molecule type" value="Genomic_DNA"/>
</dbReference>
<evidence type="ECO:0000313" key="2">
    <source>
        <dbReference type="Proteomes" id="UP000321907"/>
    </source>
</evidence>
<accession>A0A5C7FK93</accession>